<feature type="transmembrane region" description="Helical" evidence="7">
    <location>
        <begin position="181"/>
        <end position="203"/>
    </location>
</feature>
<evidence type="ECO:0000259" key="8">
    <source>
        <dbReference type="PROSITE" id="PS50850"/>
    </source>
</evidence>
<dbReference type="GO" id="GO:0022857">
    <property type="term" value="F:transmembrane transporter activity"/>
    <property type="evidence" value="ECO:0007669"/>
    <property type="project" value="InterPro"/>
</dbReference>
<feature type="transmembrane region" description="Helical" evidence="7">
    <location>
        <begin position="87"/>
        <end position="106"/>
    </location>
</feature>
<feature type="compositionally biased region" description="Polar residues" evidence="6">
    <location>
        <begin position="44"/>
        <end position="59"/>
    </location>
</feature>
<comment type="caution">
    <text evidence="9">The sequence shown here is derived from an EMBL/GenBank/DDBJ whole genome shotgun (WGS) entry which is preliminary data.</text>
</comment>
<name>A0AAV9NZJ5_9PEZI</name>
<dbReference type="RefSeq" id="XP_064654713.1">
    <property type="nucleotide sequence ID" value="XM_064806897.1"/>
</dbReference>
<feature type="transmembrane region" description="Helical" evidence="7">
    <location>
        <begin position="155"/>
        <end position="175"/>
    </location>
</feature>
<feature type="transmembrane region" description="Helical" evidence="7">
    <location>
        <begin position="126"/>
        <end position="148"/>
    </location>
</feature>
<keyword evidence="5 7" id="KW-0472">Membrane</keyword>
<feature type="compositionally biased region" description="Basic and acidic residues" evidence="6">
    <location>
        <begin position="32"/>
        <end position="43"/>
    </location>
</feature>
<dbReference type="EMBL" id="JAVRRT010000019">
    <property type="protein sequence ID" value="KAK5164465.1"/>
    <property type="molecule type" value="Genomic_DNA"/>
</dbReference>
<comment type="similarity">
    <text evidence="2">Belongs to the major facilitator superfamily.</text>
</comment>
<feature type="transmembrane region" description="Helical" evidence="7">
    <location>
        <begin position="215"/>
        <end position="239"/>
    </location>
</feature>
<evidence type="ECO:0000313" key="10">
    <source>
        <dbReference type="Proteomes" id="UP001337655"/>
    </source>
</evidence>
<dbReference type="PROSITE" id="PS50850">
    <property type="entry name" value="MFS"/>
    <property type="match status" value="1"/>
</dbReference>
<proteinExistence type="inferred from homology"/>
<dbReference type="GeneID" id="89931001"/>
<dbReference type="SUPFAM" id="SSF103473">
    <property type="entry name" value="MFS general substrate transporter"/>
    <property type="match status" value="1"/>
</dbReference>
<feature type="region of interest" description="Disordered" evidence="6">
    <location>
        <begin position="1"/>
        <end position="72"/>
    </location>
</feature>
<dbReference type="Pfam" id="PF07690">
    <property type="entry name" value="MFS_1"/>
    <property type="match status" value="1"/>
</dbReference>
<dbReference type="Proteomes" id="UP001337655">
    <property type="component" value="Unassembled WGS sequence"/>
</dbReference>
<evidence type="ECO:0000256" key="6">
    <source>
        <dbReference type="SAM" id="MobiDB-lite"/>
    </source>
</evidence>
<feature type="transmembrane region" description="Helical" evidence="7">
    <location>
        <begin position="245"/>
        <end position="273"/>
    </location>
</feature>
<dbReference type="InterPro" id="IPR036259">
    <property type="entry name" value="MFS_trans_sf"/>
</dbReference>
<evidence type="ECO:0000256" key="1">
    <source>
        <dbReference type="ARBA" id="ARBA00004141"/>
    </source>
</evidence>
<keyword evidence="3 7" id="KW-0812">Transmembrane</keyword>
<sequence length="562" mass="62547">MSAKGERAASPTPSANSYSQRDNDKGNLSLHAEQKSDDEKLATSRDTSGDVSPAPSNDGQTEDDTNIISFTQDDPTNPYNWSRKKKIYVVVTAMVMVLNSTMGSALPSGATGATSRYYDVESDELLVLPVSIYLIGYILGPMIFAPLSESYGRKIVMICTFIMFTIFVMACAVAPTFASLVVFRMFTGIGASTPVSVIGGILADMYSTSRARGMAITAFMAATTWGPLLGPLLSGYITMYISWRWVYWVELMFAGATWPFLLFMSETYGPVILRRRAKKLRKETGDHKIKAPSELEKQDLWELITTVLTRPIRMMLFEAIVSSTCLFLSLEYGIFYIFFQAFDPIFADTYGFTPGQVGLAFLPIGVGSIFAAAIYLWWDYYLDRARNKPTPPAWSRKEEFVRLPLACLGGPLIVISLFWLGWTARADIHWIVPILAVLPFGIGFLLIFMALINYVVDAYEIYAASAMGATSAARSVFGVVLPFASSPMYATLGVPWACTLLGILSALMCLIPFVFIKYGEKIRSNSKFCQELKKKKADGEEKQRRLWERQRSRQEPDLEKGT</sequence>
<feature type="compositionally biased region" description="Polar residues" evidence="6">
    <location>
        <begin position="11"/>
        <end position="20"/>
    </location>
</feature>
<dbReference type="PANTHER" id="PTHR23502">
    <property type="entry name" value="MAJOR FACILITATOR SUPERFAMILY"/>
    <property type="match status" value="1"/>
</dbReference>
<evidence type="ECO:0000256" key="5">
    <source>
        <dbReference type="ARBA" id="ARBA00023136"/>
    </source>
</evidence>
<keyword evidence="10" id="KW-1185">Reference proteome</keyword>
<dbReference type="Gene3D" id="1.20.1250.20">
    <property type="entry name" value="MFS general substrate transporter like domains"/>
    <property type="match status" value="1"/>
</dbReference>
<dbReference type="GO" id="GO:0005886">
    <property type="term" value="C:plasma membrane"/>
    <property type="evidence" value="ECO:0007669"/>
    <property type="project" value="TreeGrafter"/>
</dbReference>
<dbReference type="InterPro" id="IPR011701">
    <property type="entry name" value="MFS"/>
</dbReference>
<comment type="subcellular location">
    <subcellularLocation>
        <location evidence="1">Membrane</location>
        <topology evidence="1">Multi-pass membrane protein</topology>
    </subcellularLocation>
</comment>
<dbReference type="FunFam" id="1.20.1250.20:FF:000082">
    <property type="entry name" value="MFS multidrug transporter, putative"/>
    <property type="match status" value="1"/>
</dbReference>
<accession>A0AAV9NZJ5</accession>
<keyword evidence="4 7" id="KW-1133">Transmembrane helix</keyword>
<feature type="transmembrane region" description="Helical" evidence="7">
    <location>
        <begin position="316"/>
        <end position="339"/>
    </location>
</feature>
<evidence type="ECO:0000256" key="7">
    <source>
        <dbReference type="SAM" id="Phobius"/>
    </source>
</evidence>
<feature type="domain" description="Major facilitator superfamily (MFS) profile" evidence="8">
    <location>
        <begin position="88"/>
        <end position="520"/>
    </location>
</feature>
<feature type="transmembrane region" description="Helical" evidence="7">
    <location>
        <begin position="403"/>
        <end position="422"/>
    </location>
</feature>
<feature type="compositionally biased region" description="Basic and acidic residues" evidence="6">
    <location>
        <begin position="537"/>
        <end position="562"/>
    </location>
</feature>
<protein>
    <recommendedName>
        <fullName evidence="8">Major facilitator superfamily (MFS) profile domain-containing protein</fullName>
    </recommendedName>
</protein>
<feature type="transmembrane region" description="Helical" evidence="7">
    <location>
        <begin position="428"/>
        <end position="454"/>
    </location>
</feature>
<feature type="transmembrane region" description="Helical" evidence="7">
    <location>
        <begin position="461"/>
        <end position="481"/>
    </location>
</feature>
<dbReference type="CDD" id="cd17323">
    <property type="entry name" value="MFS_Tpo1_MDR_like"/>
    <property type="match status" value="1"/>
</dbReference>
<organism evidence="9 10">
    <name type="scientific">Saxophila tyrrhenica</name>
    <dbReference type="NCBI Taxonomy" id="1690608"/>
    <lineage>
        <taxon>Eukaryota</taxon>
        <taxon>Fungi</taxon>
        <taxon>Dikarya</taxon>
        <taxon>Ascomycota</taxon>
        <taxon>Pezizomycotina</taxon>
        <taxon>Dothideomycetes</taxon>
        <taxon>Dothideomycetidae</taxon>
        <taxon>Mycosphaerellales</taxon>
        <taxon>Extremaceae</taxon>
        <taxon>Saxophila</taxon>
    </lineage>
</organism>
<feature type="region of interest" description="Disordered" evidence="6">
    <location>
        <begin position="535"/>
        <end position="562"/>
    </location>
</feature>
<evidence type="ECO:0000313" key="9">
    <source>
        <dbReference type="EMBL" id="KAK5164465.1"/>
    </source>
</evidence>
<evidence type="ECO:0000256" key="4">
    <source>
        <dbReference type="ARBA" id="ARBA00022989"/>
    </source>
</evidence>
<reference evidence="9 10" key="1">
    <citation type="submission" date="2023-08" db="EMBL/GenBank/DDBJ databases">
        <title>Black Yeasts Isolated from many extreme environments.</title>
        <authorList>
            <person name="Coleine C."/>
            <person name="Stajich J.E."/>
            <person name="Selbmann L."/>
        </authorList>
    </citation>
    <scope>NUCLEOTIDE SEQUENCE [LARGE SCALE GENOMIC DNA]</scope>
    <source>
        <strain evidence="9 10">CCFEE 5935</strain>
    </source>
</reference>
<dbReference type="InterPro" id="IPR020846">
    <property type="entry name" value="MFS_dom"/>
</dbReference>
<evidence type="ECO:0000256" key="3">
    <source>
        <dbReference type="ARBA" id="ARBA00022692"/>
    </source>
</evidence>
<dbReference type="AlphaFoldDB" id="A0AAV9NZJ5"/>
<feature type="transmembrane region" description="Helical" evidence="7">
    <location>
        <begin position="493"/>
        <end position="516"/>
    </location>
</feature>
<gene>
    <name evidence="9" type="ORF">LTR77_009671</name>
</gene>
<feature type="transmembrane region" description="Helical" evidence="7">
    <location>
        <begin position="359"/>
        <end position="382"/>
    </location>
</feature>
<dbReference type="PANTHER" id="PTHR23502:SF74">
    <property type="entry name" value="MAJOR FACILITATOR SUPERFAMILY (MFS) PROFILE DOMAIN-CONTAINING PROTEIN"/>
    <property type="match status" value="1"/>
</dbReference>
<evidence type="ECO:0000256" key="2">
    <source>
        <dbReference type="ARBA" id="ARBA00008335"/>
    </source>
</evidence>